<protein>
    <recommendedName>
        <fullName evidence="2">HNH nuclease domain-containing protein</fullName>
    </recommendedName>
</protein>
<feature type="compositionally biased region" description="Low complexity" evidence="1">
    <location>
        <begin position="494"/>
        <end position="503"/>
    </location>
</feature>
<dbReference type="Proteomes" id="UP001176517">
    <property type="component" value="Unassembled WGS sequence"/>
</dbReference>
<dbReference type="AlphaFoldDB" id="A0AAN6JTH3"/>
<evidence type="ECO:0000313" key="3">
    <source>
        <dbReference type="EMBL" id="KAK0556001.1"/>
    </source>
</evidence>
<dbReference type="InterPro" id="IPR003615">
    <property type="entry name" value="HNH_nuc"/>
</dbReference>
<dbReference type="EMBL" id="JAPDMZ010000021">
    <property type="protein sequence ID" value="KAK0556001.1"/>
    <property type="molecule type" value="Genomic_DNA"/>
</dbReference>
<feature type="compositionally biased region" description="Acidic residues" evidence="1">
    <location>
        <begin position="526"/>
        <end position="535"/>
    </location>
</feature>
<organism evidence="3 4">
    <name type="scientific">Tilletia horrida</name>
    <dbReference type="NCBI Taxonomy" id="155126"/>
    <lineage>
        <taxon>Eukaryota</taxon>
        <taxon>Fungi</taxon>
        <taxon>Dikarya</taxon>
        <taxon>Basidiomycota</taxon>
        <taxon>Ustilaginomycotina</taxon>
        <taxon>Exobasidiomycetes</taxon>
        <taxon>Tilletiales</taxon>
        <taxon>Tilletiaceae</taxon>
        <taxon>Tilletia</taxon>
    </lineage>
</organism>
<accession>A0AAN6JTH3</accession>
<name>A0AAN6JTH3_9BASI</name>
<feature type="compositionally biased region" description="Acidic residues" evidence="1">
    <location>
        <begin position="544"/>
        <end position="554"/>
    </location>
</feature>
<evidence type="ECO:0000259" key="2">
    <source>
        <dbReference type="Pfam" id="PF13391"/>
    </source>
</evidence>
<reference evidence="3" key="1">
    <citation type="journal article" date="2023" name="PhytoFront">
        <title>Draft Genome Resources of Seven Strains of Tilletia horrida, Causal Agent of Kernel Smut of Rice.</title>
        <authorList>
            <person name="Khanal S."/>
            <person name="Antony Babu S."/>
            <person name="Zhou X.G."/>
        </authorList>
    </citation>
    <scope>NUCLEOTIDE SEQUENCE</scope>
    <source>
        <strain evidence="3">TX6</strain>
    </source>
</reference>
<feature type="region of interest" description="Disordered" evidence="1">
    <location>
        <begin position="414"/>
        <end position="559"/>
    </location>
</feature>
<feature type="region of interest" description="Disordered" evidence="1">
    <location>
        <begin position="577"/>
        <end position="608"/>
    </location>
</feature>
<keyword evidence="4" id="KW-1185">Reference proteome</keyword>
<comment type="caution">
    <text evidence="3">The sequence shown here is derived from an EMBL/GenBank/DDBJ whole genome shotgun (WGS) entry which is preliminary data.</text>
</comment>
<evidence type="ECO:0000256" key="1">
    <source>
        <dbReference type="SAM" id="MobiDB-lite"/>
    </source>
</evidence>
<proteinExistence type="predicted"/>
<sequence>MTESALVQREILQQRLEGEDAELHVTVATSRFVSAVRQRYAPSSSSDSSETTASFASVGSFIRSKSYAGVPISLVPGSGRNLVHPSNRQLNSSNRLCSATARLLDLQTLLELPLAALGIRMKKQPGDTQKGTYVWPDRARVEAIEVACAARDVVPESAISARALSSEDLSWKVWDFVQPERNLLVIIHIHIKAAFSQPDPISLALQPLFDSLANAPAGPREAKFRSSVRPSCCVITRSTSELCEAAHIIPRSLDHKLVGDVMYELFGHMSPPAGSTTISPLFHRRKESYPGKPDDPRNGILLSPTLRKVFDNRRTIWILRSRCYLLAPPVCYEELRAFNPPCPSASRAPKSSNDEEDLELWAEQLKHEQTVQPLACADLTDAQQCLLHLSALLSFFELFMKPQAATEALLASFRKSENEGRRPSSGGRRGQQDRKRKLNEETSTEPNEAQAETGTTADAGSIAGSANELNDQQQSERPKTQREWYPPTRPTCPPSSKESSPSKQGRACHDVAMKFPDTLTPNQSDLDNEIGSDSESDSKSHCDEEPDRDEDEERWQERLHNDTLALSFIKHSFSAGTEHFRRGASSKPPPSAPQAQTHLGPTYSTLVT</sequence>
<gene>
    <name evidence="3" type="ORF">OC846_001437</name>
</gene>
<feature type="domain" description="HNH nuclease" evidence="2">
    <location>
        <begin position="233"/>
        <end position="314"/>
    </location>
</feature>
<feature type="compositionally biased region" description="Polar residues" evidence="1">
    <location>
        <begin position="597"/>
        <end position="608"/>
    </location>
</feature>
<dbReference type="Pfam" id="PF13391">
    <property type="entry name" value="HNH_2"/>
    <property type="match status" value="1"/>
</dbReference>
<feature type="compositionally biased region" description="Polar residues" evidence="1">
    <location>
        <begin position="444"/>
        <end position="458"/>
    </location>
</feature>
<evidence type="ECO:0000313" key="4">
    <source>
        <dbReference type="Proteomes" id="UP001176517"/>
    </source>
</evidence>